<protein>
    <submittedName>
        <fullName evidence="1">Eisosomes component</fullName>
    </submittedName>
</protein>
<dbReference type="Proteomes" id="UP001320706">
    <property type="component" value="Unassembled WGS sequence"/>
</dbReference>
<gene>
    <name evidence="1" type="primary">SUR7</name>
    <name evidence="1" type="ORF">M8818_005432</name>
</gene>
<sequence>MAVARPILGFLSLIILAGGILLQFLVILSGATNGTPENLIYFLQADTTGITGARNPSRWTFFSICGVANGKNANCGAVVPALPFDPPKNFGTQTGVPASFNGTNEYYYLSRFMFAFYLIALFFAVCALLTGLLALCSRIGAYFSGLNTMIAMFFQALTAALMTAWTVKGRNNFQKNGQAAHLGKYAYGFTWAALACFFISTVLFCVGGAASKDSLETKFVSFQDVYYQPVVRIIPKMVPVWISTLDMACGNMALFRGLEQRRLNNAKPKPLSSTPTLNSAFTACLILFSPCQVSDIASAVNHLRIPQPTAPLHSPTNPTAALARAYLLNTYREEFYLRPYNKIQDDGSTFQGPILRRHEAGRLPRYRDTAF</sequence>
<evidence type="ECO:0000313" key="1">
    <source>
        <dbReference type="EMBL" id="KAK8201907.1"/>
    </source>
</evidence>
<accession>A0ACC3S8H8</accession>
<reference evidence="1" key="1">
    <citation type="submission" date="2024-02" db="EMBL/GenBank/DDBJ databases">
        <title>Metagenome Assembled Genome of Zalaria obscura JY119.</title>
        <authorList>
            <person name="Vighnesh L."/>
            <person name="Jagadeeshwari U."/>
            <person name="Venkata Ramana C."/>
            <person name="Sasikala C."/>
        </authorList>
    </citation>
    <scope>NUCLEOTIDE SEQUENCE</scope>
    <source>
        <strain evidence="1">JY119</strain>
    </source>
</reference>
<comment type="caution">
    <text evidence="1">The sequence shown here is derived from an EMBL/GenBank/DDBJ whole genome shotgun (WGS) entry which is preliminary data.</text>
</comment>
<proteinExistence type="predicted"/>
<evidence type="ECO:0000313" key="2">
    <source>
        <dbReference type="Proteomes" id="UP001320706"/>
    </source>
</evidence>
<organism evidence="1 2">
    <name type="scientific">Zalaria obscura</name>
    <dbReference type="NCBI Taxonomy" id="2024903"/>
    <lineage>
        <taxon>Eukaryota</taxon>
        <taxon>Fungi</taxon>
        <taxon>Dikarya</taxon>
        <taxon>Ascomycota</taxon>
        <taxon>Pezizomycotina</taxon>
        <taxon>Dothideomycetes</taxon>
        <taxon>Dothideomycetidae</taxon>
        <taxon>Dothideales</taxon>
        <taxon>Zalariaceae</taxon>
        <taxon>Zalaria</taxon>
    </lineage>
</organism>
<dbReference type="EMBL" id="JAMKPW020000033">
    <property type="protein sequence ID" value="KAK8201907.1"/>
    <property type="molecule type" value="Genomic_DNA"/>
</dbReference>
<name>A0ACC3S8H8_9PEZI</name>
<keyword evidence="2" id="KW-1185">Reference proteome</keyword>